<dbReference type="KEGG" id="ams:AMIS_39320"/>
<evidence type="ECO:0000259" key="4">
    <source>
        <dbReference type="PROSITE" id="PS50043"/>
    </source>
</evidence>
<dbReference type="PATRIC" id="fig|512565.3.peg.3921"/>
<dbReference type="RefSeq" id="WP_014444046.1">
    <property type="nucleotide sequence ID" value="NC_017093.1"/>
</dbReference>
<dbReference type="Gene3D" id="1.10.10.10">
    <property type="entry name" value="Winged helix-like DNA-binding domain superfamily/Winged helix DNA-binding domain"/>
    <property type="match status" value="1"/>
</dbReference>
<dbReference type="InterPro" id="IPR000792">
    <property type="entry name" value="Tscrpt_reg_LuxR_C"/>
</dbReference>
<proteinExistence type="predicted"/>
<evidence type="ECO:0000256" key="3">
    <source>
        <dbReference type="ARBA" id="ARBA00023163"/>
    </source>
</evidence>
<dbReference type="InterPro" id="IPR036388">
    <property type="entry name" value="WH-like_DNA-bd_sf"/>
</dbReference>
<gene>
    <name evidence="5" type="ordered locus">AMIS_39320</name>
</gene>
<keyword evidence="3" id="KW-0804">Transcription</keyword>
<dbReference type="Pfam" id="PF00196">
    <property type="entry name" value="GerE"/>
    <property type="match status" value="1"/>
</dbReference>
<dbReference type="PANTHER" id="PTHR44688">
    <property type="entry name" value="DNA-BINDING TRANSCRIPTIONAL ACTIVATOR DEVR_DOSR"/>
    <property type="match status" value="1"/>
</dbReference>
<dbReference type="Proteomes" id="UP000007882">
    <property type="component" value="Chromosome"/>
</dbReference>
<keyword evidence="2" id="KW-0238">DNA-binding</keyword>
<dbReference type="InterPro" id="IPR027417">
    <property type="entry name" value="P-loop_NTPase"/>
</dbReference>
<dbReference type="OrthoDB" id="3275170at2"/>
<dbReference type="GO" id="GO:0003677">
    <property type="term" value="F:DNA binding"/>
    <property type="evidence" value="ECO:0007669"/>
    <property type="project" value="UniProtKB-KW"/>
</dbReference>
<dbReference type="PROSITE" id="PS00622">
    <property type="entry name" value="HTH_LUXR_1"/>
    <property type="match status" value="1"/>
</dbReference>
<dbReference type="eggNOG" id="COG2197">
    <property type="taxonomic scope" value="Bacteria"/>
</dbReference>
<dbReference type="CDD" id="cd06170">
    <property type="entry name" value="LuxR_C_like"/>
    <property type="match status" value="1"/>
</dbReference>
<dbReference type="AlphaFoldDB" id="I0H815"/>
<dbReference type="InterPro" id="IPR016032">
    <property type="entry name" value="Sig_transdc_resp-reg_C-effctor"/>
</dbReference>
<dbReference type="SUPFAM" id="SSF52540">
    <property type="entry name" value="P-loop containing nucleoside triphosphate hydrolases"/>
    <property type="match status" value="1"/>
</dbReference>
<dbReference type="PROSITE" id="PS50043">
    <property type="entry name" value="HTH_LUXR_2"/>
    <property type="match status" value="1"/>
</dbReference>
<dbReference type="HOGENOM" id="CLU_006850_4_1_11"/>
<dbReference type="SUPFAM" id="SSF46894">
    <property type="entry name" value="C-terminal effector domain of the bipartite response regulators"/>
    <property type="match status" value="1"/>
</dbReference>
<feature type="domain" description="HTH luxR-type" evidence="4">
    <location>
        <begin position="785"/>
        <end position="848"/>
    </location>
</feature>
<evidence type="ECO:0000256" key="2">
    <source>
        <dbReference type="ARBA" id="ARBA00023125"/>
    </source>
</evidence>
<protein>
    <submittedName>
        <fullName evidence="5">Putative LuxR-family transcriptional regulator</fullName>
    </submittedName>
</protein>
<keyword evidence="6" id="KW-1185">Reference proteome</keyword>
<evidence type="ECO:0000313" key="5">
    <source>
        <dbReference type="EMBL" id="BAL89152.1"/>
    </source>
</evidence>
<dbReference type="PANTHER" id="PTHR44688:SF16">
    <property type="entry name" value="DNA-BINDING TRANSCRIPTIONAL ACTIVATOR DEVR_DOSR"/>
    <property type="match status" value="1"/>
</dbReference>
<dbReference type="SMART" id="SM00421">
    <property type="entry name" value="HTH_LUXR"/>
    <property type="match status" value="1"/>
</dbReference>
<organism evidence="5 6">
    <name type="scientific">Actinoplanes missouriensis (strain ATCC 14538 / DSM 43046 / CBS 188.64 / JCM 3121 / NBRC 102363 / NCIMB 12654 / NRRL B-3342 / UNCC 431)</name>
    <dbReference type="NCBI Taxonomy" id="512565"/>
    <lineage>
        <taxon>Bacteria</taxon>
        <taxon>Bacillati</taxon>
        <taxon>Actinomycetota</taxon>
        <taxon>Actinomycetes</taxon>
        <taxon>Micromonosporales</taxon>
        <taxon>Micromonosporaceae</taxon>
        <taxon>Actinoplanes</taxon>
    </lineage>
</organism>
<evidence type="ECO:0000313" key="6">
    <source>
        <dbReference type="Proteomes" id="UP000007882"/>
    </source>
</evidence>
<sequence length="848" mass="89537">MTLTQLLDRGRGAAAVVATPGLGISTVLDATAAEAARRGVRVVRATGHADETDLAGLGVHQLLQPVRERAGVLPGPLRAVATAALALRPHAGHDLETTLLTGARALLGGGPVLVVVDDLHLFDPLSVRIVAALVNEPPRGPVMILLGVRRHRAEGLLPAGIPVVPLEPLPDAAAARLLARQPGAPAGRERLRLLRLARGNPRAIVELARSGAMTSALRRYAAVTADPDVLSLARLVSVAGALPITAGSLPVVAGTLPTAAGVSPQVLARAVADGLLETGEDGVRFTDPLAGIATYYACPAAERDALHRRLAAILPDGARHLAAVTATPDDALAAALEELGHDPELLERAARLSADPAAAARRHTAALMRAGAMGQTGWVRGLYLAAPDVPQVAAEETALALCRAGRQREAMDVLLDSARRHPPSSRLDRLALASAAAYVARLSGLEQHRITARGLYRDVPGDDHPAIRAAIRGSADPYGDQPPAVAAPGYDRSAFRALLLAHAAEMAWQSSAADALRPPARDALRDRDDDVAGIAELCLPLTSSLIDAGEWDEAERLLDDAQARCDRADLPLLEVEIAAMRSRLAGLRGDGTAARELAETAWSRVDLHQNLRAHAHLRQALGIAVYAEGNYEMAYQHHRSLFGADGRPLYPDFTVTLLLGAALTAYRAGRVAEVRPFLAAATGPDSPRRRIRLAHISGLLADADAGAFFAQAVDDPAGDTWTLERAMSRLFYGTWLRRQRRPAEARSQLTAALETFERLGAQGFAASTRIELSAAGQFAGPPGRESPLLGRLSPQQRHVVLLAAEGLRNSEIAERLQVSPRTVGTHLYNAYPKLGISGRRELGSVLAG</sequence>
<accession>I0H815</accession>
<reference evidence="5 6" key="1">
    <citation type="submission" date="2012-02" db="EMBL/GenBank/DDBJ databases">
        <title>Complete genome sequence of Actinoplanes missouriensis 431 (= NBRC 102363).</title>
        <authorList>
            <person name="Ohnishi Y."/>
            <person name="Ishikawa J."/>
            <person name="Sekine M."/>
            <person name="Hosoyama A."/>
            <person name="Harada T."/>
            <person name="Narita H."/>
            <person name="Hata T."/>
            <person name="Konno Y."/>
            <person name="Tutikane K."/>
            <person name="Fujita N."/>
            <person name="Horinouchi S."/>
            <person name="Hayakawa M."/>
        </authorList>
    </citation>
    <scope>NUCLEOTIDE SEQUENCE [LARGE SCALE GENOMIC DNA]</scope>
    <source>
        <strain evidence="6">ATCC 14538 / DSM 43046 / CBS 188.64 / JCM 3121 / NBRC 102363 / NCIMB 12654 / NRRL B-3342 / UNCC 431</strain>
    </source>
</reference>
<dbReference type="GO" id="GO:0006355">
    <property type="term" value="P:regulation of DNA-templated transcription"/>
    <property type="evidence" value="ECO:0007669"/>
    <property type="project" value="InterPro"/>
</dbReference>
<evidence type="ECO:0000256" key="1">
    <source>
        <dbReference type="ARBA" id="ARBA00023015"/>
    </source>
</evidence>
<dbReference type="STRING" id="512565.AMIS_39320"/>
<keyword evidence="1" id="KW-0805">Transcription regulation</keyword>
<dbReference type="EMBL" id="AP012319">
    <property type="protein sequence ID" value="BAL89152.1"/>
    <property type="molecule type" value="Genomic_DNA"/>
</dbReference>
<name>I0H815_ACTM4</name>
<dbReference type="PRINTS" id="PR00038">
    <property type="entry name" value="HTHLUXR"/>
</dbReference>